<keyword evidence="1" id="KW-0472">Membrane</keyword>
<dbReference type="InterPro" id="IPR007060">
    <property type="entry name" value="FtsL/DivIC"/>
</dbReference>
<reference evidence="2" key="1">
    <citation type="journal article" date="2020" name="mSystems">
        <title>Genome- and Community-Level Interaction Insights into Carbon Utilization and Element Cycling Functions of Hydrothermarchaeota in Hydrothermal Sediment.</title>
        <authorList>
            <person name="Zhou Z."/>
            <person name="Liu Y."/>
            <person name="Xu W."/>
            <person name="Pan J."/>
            <person name="Luo Z.H."/>
            <person name="Li M."/>
        </authorList>
    </citation>
    <scope>NUCLEOTIDE SEQUENCE [LARGE SCALE GENOMIC DNA]</scope>
    <source>
        <strain evidence="2">SpSt-774</strain>
    </source>
</reference>
<gene>
    <name evidence="2" type="ORF">ENV60_09710</name>
</gene>
<organism evidence="2">
    <name type="scientific">candidate division WOR-3 bacterium</name>
    <dbReference type="NCBI Taxonomy" id="2052148"/>
    <lineage>
        <taxon>Bacteria</taxon>
        <taxon>Bacteria division WOR-3</taxon>
    </lineage>
</organism>
<evidence type="ECO:0000313" key="2">
    <source>
        <dbReference type="EMBL" id="HGV98551.1"/>
    </source>
</evidence>
<keyword evidence="1" id="KW-1133">Transmembrane helix</keyword>
<comment type="caution">
    <text evidence="2">The sequence shown here is derived from an EMBL/GenBank/DDBJ whole genome shotgun (WGS) entry which is preliminary data.</text>
</comment>
<proteinExistence type="predicted"/>
<protein>
    <recommendedName>
        <fullName evidence="3">Septum formation initiator family protein</fullName>
    </recommendedName>
</protein>
<evidence type="ECO:0000256" key="1">
    <source>
        <dbReference type="SAM" id="Phobius"/>
    </source>
</evidence>
<name>A0A7C4XGL2_UNCW3</name>
<dbReference type="EMBL" id="DTGZ01000183">
    <property type="protein sequence ID" value="HGV98551.1"/>
    <property type="molecule type" value="Genomic_DNA"/>
</dbReference>
<keyword evidence="1" id="KW-0812">Transmembrane</keyword>
<sequence>MLLLSSPFLKFLGLKVHRYKNSIIRWILLFFFIIIPLLYFGRKFFLLIKSHLEEEDLKRRSLILNAENELMQRRIEDYKKGITIEAKARDDLGMIKNGEKIYIIKR</sequence>
<dbReference type="AlphaFoldDB" id="A0A7C4XGL2"/>
<feature type="transmembrane region" description="Helical" evidence="1">
    <location>
        <begin position="23"/>
        <end position="41"/>
    </location>
</feature>
<evidence type="ECO:0008006" key="3">
    <source>
        <dbReference type="Google" id="ProtNLM"/>
    </source>
</evidence>
<dbReference type="Pfam" id="PF04977">
    <property type="entry name" value="DivIC"/>
    <property type="match status" value="1"/>
</dbReference>
<accession>A0A7C4XGL2</accession>